<comment type="caution">
    <text evidence="1">The sequence shown here is derived from an EMBL/GenBank/DDBJ whole genome shotgun (WGS) entry which is preliminary data.</text>
</comment>
<evidence type="ECO:0000313" key="2">
    <source>
        <dbReference type="Proteomes" id="UP000053467"/>
    </source>
</evidence>
<accession>A0A101I3H6</accession>
<dbReference type="InterPro" id="IPR016024">
    <property type="entry name" value="ARM-type_fold"/>
</dbReference>
<reference evidence="2" key="1">
    <citation type="journal article" date="2015" name="MBio">
        <title>Genome-Resolved Metagenomic Analysis Reveals Roles for Candidate Phyla and Other Microbial Community Members in Biogeochemical Transformations in Oil Reservoirs.</title>
        <authorList>
            <person name="Hu P."/>
            <person name="Tom L."/>
            <person name="Singh A."/>
            <person name="Thomas B.C."/>
            <person name="Baker B.J."/>
            <person name="Piceno Y.M."/>
            <person name="Andersen G.L."/>
            <person name="Banfield J.F."/>
        </authorList>
    </citation>
    <scope>NUCLEOTIDE SEQUENCE [LARGE SCALE GENOMIC DNA]</scope>
</reference>
<organism evidence="1 2">
    <name type="scientific">candidate division TA06 bacterium 34_109</name>
    <dbReference type="NCBI Taxonomy" id="1635277"/>
    <lineage>
        <taxon>Bacteria</taxon>
        <taxon>Bacteria division TA06</taxon>
    </lineage>
</organism>
<sequence>MFFRNLIRLLIIILFCFSIFGNVSLDDYEIIDEKMKNFGLIEKDLNFKKDFSSNDSFLFKLADTLLNSPLLLVQKREFYLDSIVELKFLKDKKNLYENFTNPFDLIDAYTKDVNEILREKIKINVDKSKDILQLIPLLFFEESLSYIYKGRIEQSFGLNIDTNSLKVDSLITYSYFVDPDFDRIKILTDQFKAKITEFFIKGIFYPVDTFLSNGRLFVGDIYSNNYYDEYDFIIDLGGDDKYVNSCGVIYPYTNRVKFIIDFDGNDQYISTDSFKVSFGSINGVTFLYDLSGNDIYITSNFSLGAAFIGYSQLYDISGNDYYRSGFFSQGAAYYGRGELIDLSGNDIYHSSAFSQGFGFVKGCGILVDSSGDDNYTSGTFFKHTPLLENDYLSMSQGFGFGLRPRTCGGIGILADYKGNDNYFSSVFGQGGSYWHSIGLLFDFSGNDYYTSAQYAQGSGIHLSTGGLFDYSGDDSYFSRFGPSQGEGHDFAYGLLIDQKGDDNYTVSGGQGVGLNNSVGILLDKKGNDSYFTREKLANGDVNEARGFSGIGLFIDCEGNDFYSKSGSRDSISWINRYYGFGIDVGFVEEKKEPDTFIVRNDYPIEKIFEISSEWAVRDNFYKVQKARRILLERENESARFILDKKISTDNGLELEAINFFFKNCSDSLKDKIVQKLQKIEDKKTKKNIIYALSQMKYNPSFNVLKESLRNPDYKIKELVVYAIGELDTTVDLTFLIDNFDKGSYRLKVEIVEAMRKHKFDRVEYFVKKIDSENERIVRQAISNYLSEFSSTLRYIQNVGELKNYEEYITIYKLISNKKFKYLIKMNKEYLEKISKIEKDDNTSIKGLKRSIAVLIEKNDN</sequence>
<dbReference type="AlphaFoldDB" id="A0A101I3H6"/>
<protein>
    <recommendedName>
        <fullName evidence="3">HEAT repeat domain-containing protein</fullName>
    </recommendedName>
</protein>
<dbReference type="EMBL" id="LGGX01000004">
    <property type="protein sequence ID" value="KUK87538.1"/>
    <property type="molecule type" value="Genomic_DNA"/>
</dbReference>
<proteinExistence type="predicted"/>
<name>A0A101I3H6_UNCT6</name>
<gene>
    <name evidence="1" type="ORF">XE03_0705</name>
</gene>
<evidence type="ECO:0000313" key="1">
    <source>
        <dbReference type="EMBL" id="KUK87538.1"/>
    </source>
</evidence>
<dbReference type="SUPFAM" id="SSF48371">
    <property type="entry name" value="ARM repeat"/>
    <property type="match status" value="1"/>
</dbReference>
<evidence type="ECO:0008006" key="3">
    <source>
        <dbReference type="Google" id="ProtNLM"/>
    </source>
</evidence>
<dbReference type="Proteomes" id="UP000053467">
    <property type="component" value="Unassembled WGS sequence"/>
</dbReference>